<dbReference type="EC" id="2.6.1.1" evidence="3"/>
<name>A0A8J6YLQ3_9PROT</name>
<proteinExistence type="inferred from homology"/>
<evidence type="ECO:0000256" key="4">
    <source>
        <dbReference type="ARBA" id="ARBA00022576"/>
    </source>
</evidence>
<evidence type="ECO:0000256" key="2">
    <source>
        <dbReference type="ARBA" id="ARBA00007441"/>
    </source>
</evidence>
<dbReference type="GO" id="GO:0006520">
    <property type="term" value="P:amino acid metabolic process"/>
    <property type="evidence" value="ECO:0007669"/>
    <property type="project" value="InterPro"/>
</dbReference>
<comment type="caution">
    <text evidence="9">The sequence shown here is derived from an EMBL/GenBank/DDBJ whole genome shotgun (WGS) entry which is preliminary data.</text>
</comment>
<sequence>MTLKIARRGQIPPFLAMDFLRAAARREAQGAHVCHLEVGQPASGLPPAALAELGKTLATERMGYTVAQGIEPLRHALADMYDTVYGVSVDPERIVLTCGSSGGFVLAILAAFEPGDRVGITCPGYPAYRHMLSALGCEPVPIRVDARTGYRLTAAALEAVDPPLDGLIVASPANPTGTVIPGPEMQAIMTVCDARGIRLISDEIYHGLTYADPATTVAGLSPNPIVVNSFSKFYCMTGWRLGWVVAPAELLRPMECLAQNLYISPPTLSQHAGILALRHRADFDVLRETYARNRALLSAALPELGIRHFAPADGAFYLYADVSDITSDSLAFCERMLEETGVATTPGLDFDDGEGSRFVRFSFCTTTAEIEEAVRRLKAWL</sequence>
<evidence type="ECO:0000256" key="5">
    <source>
        <dbReference type="ARBA" id="ARBA00022679"/>
    </source>
</evidence>
<reference evidence="9" key="1">
    <citation type="submission" date="2020-10" db="EMBL/GenBank/DDBJ databases">
        <title>Genome sequence of the unusual species of purple photosynthetic bacteria, Phaeovibrio sulfidiphilus DSM 23193, type strain.</title>
        <authorList>
            <person name="Kyndt J.A."/>
            <person name="Meyer T.E."/>
        </authorList>
    </citation>
    <scope>NUCLEOTIDE SEQUENCE</scope>
    <source>
        <strain evidence="9">DSM 23193</strain>
    </source>
</reference>
<gene>
    <name evidence="9" type="ORF">IHV25_04460</name>
</gene>
<keyword evidence="4 9" id="KW-0032">Aminotransferase</keyword>
<evidence type="ECO:0000313" key="9">
    <source>
        <dbReference type="EMBL" id="MBE1236898.1"/>
    </source>
</evidence>
<dbReference type="SUPFAM" id="SSF53383">
    <property type="entry name" value="PLP-dependent transferases"/>
    <property type="match status" value="1"/>
</dbReference>
<dbReference type="GO" id="GO:0004069">
    <property type="term" value="F:L-aspartate:2-oxoglutarate aminotransferase activity"/>
    <property type="evidence" value="ECO:0007669"/>
    <property type="project" value="UniProtKB-EC"/>
</dbReference>
<keyword evidence="10" id="KW-1185">Reference proteome</keyword>
<dbReference type="PANTHER" id="PTHR46383:SF2">
    <property type="entry name" value="AMINOTRANSFERASE"/>
    <property type="match status" value="1"/>
</dbReference>
<evidence type="ECO:0000313" key="10">
    <source>
        <dbReference type="Proteomes" id="UP000631034"/>
    </source>
</evidence>
<evidence type="ECO:0000256" key="1">
    <source>
        <dbReference type="ARBA" id="ARBA00001933"/>
    </source>
</evidence>
<dbReference type="Gene3D" id="3.40.640.10">
    <property type="entry name" value="Type I PLP-dependent aspartate aminotransferase-like (Major domain)"/>
    <property type="match status" value="1"/>
</dbReference>
<dbReference type="InterPro" id="IPR015421">
    <property type="entry name" value="PyrdxlP-dep_Trfase_major"/>
</dbReference>
<evidence type="ECO:0000256" key="3">
    <source>
        <dbReference type="ARBA" id="ARBA00012753"/>
    </source>
</evidence>
<dbReference type="AlphaFoldDB" id="A0A8J6YLQ3"/>
<dbReference type="GO" id="GO:0030170">
    <property type="term" value="F:pyridoxal phosphate binding"/>
    <property type="evidence" value="ECO:0007669"/>
    <property type="project" value="InterPro"/>
</dbReference>
<dbReference type="Pfam" id="PF00155">
    <property type="entry name" value="Aminotran_1_2"/>
    <property type="match status" value="1"/>
</dbReference>
<accession>A0A8J6YLQ3</accession>
<feature type="domain" description="Aminotransferase class I/classII large" evidence="8">
    <location>
        <begin position="33"/>
        <end position="377"/>
    </location>
</feature>
<evidence type="ECO:0000259" key="8">
    <source>
        <dbReference type="Pfam" id="PF00155"/>
    </source>
</evidence>
<comment type="cofactor">
    <cofactor evidence="1">
        <name>pyridoxal 5'-phosphate</name>
        <dbReference type="ChEBI" id="CHEBI:597326"/>
    </cofactor>
</comment>
<dbReference type="RefSeq" id="WP_192533897.1">
    <property type="nucleotide sequence ID" value="NZ_JACZHT010000002.1"/>
</dbReference>
<comment type="similarity">
    <text evidence="2">Belongs to the class-I pyridoxal-phosphate-dependent aminotransferase family.</text>
</comment>
<dbReference type="EMBL" id="JACZHT010000002">
    <property type="protein sequence ID" value="MBE1236898.1"/>
    <property type="molecule type" value="Genomic_DNA"/>
</dbReference>
<evidence type="ECO:0000256" key="7">
    <source>
        <dbReference type="ARBA" id="ARBA00049185"/>
    </source>
</evidence>
<protein>
    <recommendedName>
        <fullName evidence="3">aspartate transaminase</fullName>
        <ecNumber evidence="3">2.6.1.1</ecNumber>
    </recommendedName>
</protein>
<keyword evidence="5" id="KW-0808">Transferase</keyword>
<comment type="catalytic activity">
    <reaction evidence="7">
        <text>L-aspartate + 2-oxoglutarate = oxaloacetate + L-glutamate</text>
        <dbReference type="Rhea" id="RHEA:21824"/>
        <dbReference type="ChEBI" id="CHEBI:16452"/>
        <dbReference type="ChEBI" id="CHEBI:16810"/>
        <dbReference type="ChEBI" id="CHEBI:29985"/>
        <dbReference type="ChEBI" id="CHEBI:29991"/>
        <dbReference type="EC" id="2.6.1.1"/>
    </reaction>
</comment>
<dbReference type="InterPro" id="IPR015424">
    <property type="entry name" value="PyrdxlP-dep_Trfase"/>
</dbReference>
<dbReference type="InterPro" id="IPR050596">
    <property type="entry name" value="AspAT/PAT-like"/>
</dbReference>
<dbReference type="CDD" id="cd00609">
    <property type="entry name" value="AAT_like"/>
    <property type="match status" value="1"/>
</dbReference>
<keyword evidence="6" id="KW-0663">Pyridoxal phosphate</keyword>
<dbReference type="InterPro" id="IPR004839">
    <property type="entry name" value="Aminotransferase_I/II_large"/>
</dbReference>
<dbReference type="PANTHER" id="PTHR46383">
    <property type="entry name" value="ASPARTATE AMINOTRANSFERASE"/>
    <property type="match status" value="1"/>
</dbReference>
<organism evidence="9 10">
    <name type="scientific">Phaeovibrio sulfidiphilus</name>
    <dbReference type="NCBI Taxonomy" id="1220600"/>
    <lineage>
        <taxon>Bacteria</taxon>
        <taxon>Pseudomonadati</taxon>
        <taxon>Pseudomonadota</taxon>
        <taxon>Alphaproteobacteria</taxon>
        <taxon>Rhodospirillales</taxon>
        <taxon>Rhodospirillaceae</taxon>
        <taxon>Phaeovibrio</taxon>
    </lineage>
</organism>
<evidence type="ECO:0000256" key="6">
    <source>
        <dbReference type="ARBA" id="ARBA00022898"/>
    </source>
</evidence>
<dbReference type="Proteomes" id="UP000631034">
    <property type="component" value="Unassembled WGS sequence"/>
</dbReference>